<proteinExistence type="predicted"/>
<accession>A0A6P6YGK5</accession>
<gene>
    <name evidence="8" type="primary">LOC113797723</name>
</gene>
<dbReference type="PANTHER" id="PTHR13139">
    <property type="entry name" value="RING FINGER AND CCCH-TYPE ZINC FINGER DOMAIN-CONTAINING PROTEIN"/>
    <property type="match status" value="1"/>
</dbReference>
<protein>
    <recommendedName>
        <fullName evidence="2">RING-type E3 ubiquitin transferase</fullName>
        <ecNumber evidence="2">2.3.2.27</ecNumber>
    </recommendedName>
</protein>
<dbReference type="KEGG" id="dpte:113797723"/>
<evidence type="ECO:0000313" key="7">
    <source>
        <dbReference type="Proteomes" id="UP000515146"/>
    </source>
</evidence>
<dbReference type="InParanoid" id="A0A6P6YGK5"/>
<dbReference type="Pfam" id="PF21206">
    <property type="entry name" value="Roquin_1_2-like_ROQ"/>
    <property type="match status" value="1"/>
</dbReference>
<evidence type="ECO:0000256" key="1">
    <source>
        <dbReference type="ARBA" id="ARBA00000900"/>
    </source>
</evidence>
<keyword evidence="4" id="KW-0812">Transmembrane</keyword>
<evidence type="ECO:0000256" key="2">
    <source>
        <dbReference type="ARBA" id="ARBA00012483"/>
    </source>
</evidence>
<keyword evidence="3" id="KW-0808">Transferase</keyword>
<dbReference type="OMA" id="HCIEMEL"/>
<organism evidence="7 8">
    <name type="scientific">Dermatophagoides pteronyssinus</name>
    <name type="common">European house dust mite</name>
    <dbReference type="NCBI Taxonomy" id="6956"/>
    <lineage>
        <taxon>Eukaryota</taxon>
        <taxon>Metazoa</taxon>
        <taxon>Ecdysozoa</taxon>
        <taxon>Arthropoda</taxon>
        <taxon>Chelicerata</taxon>
        <taxon>Arachnida</taxon>
        <taxon>Acari</taxon>
        <taxon>Acariformes</taxon>
        <taxon>Sarcoptiformes</taxon>
        <taxon>Astigmata</taxon>
        <taxon>Psoroptidia</taxon>
        <taxon>Analgoidea</taxon>
        <taxon>Pyroglyphidae</taxon>
        <taxon>Dermatophagoidinae</taxon>
        <taxon>Dermatophagoides</taxon>
    </lineage>
</organism>
<keyword evidence="4" id="KW-0472">Membrane</keyword>
<dbReference type="Pfam" id="PF18386">
    <property type="entry name" value="ROQ_II"/>
    <property type="match status" value="1"/>
</dbReference>
<evidence type="ECO:0000256" key="3">
    <source>
        <dbReference type="ARBA" id="ARBA00022679"/>
    </source>
</evidence>
<dbReference type="PANTHER" id="PTHR13139:SF54">
    <property type="entry name" value="RING-TYPE E3 UBIQUITIN TRANSFERASE"/>
    <property type="match status" value="1"/>
</dbReference>
<evidence type="ECO:0000313" key="8">
    <source>
        <dbReference type="RefSeq" id="XP_027203951.1"/>
    </source>
</evidence>
<keyword evidence="7" id="KW-1185">Reference proteome</keyword>
<feature type="domain" description="Roquin II" evidence="5">
    <location>
        <begin position="195"/>
        <end position="249"/>
    </location>
</feature>
<evidence type="ECO:0000259" key="6">
    <source>
        <dbReference type="Pfam" id="PF21206"/>
    </source>
</evidence>
<sequence length="343" mass="39627">MAAIKSHSSSANQSNYRKKNHQHCIEMELNEKIQLVLSLIKSNELEHFCPHAIRRKMLALSRCPLGPNSSDDDRMKIMRTVIAIGNRVAFELLIKHSNSHRIISSLWVAVRNRGCQFLGPAIQEEVLKLVILALGDGTQLTRKVLVLYILQRMEKIYPLQATKTSVGHVVQILYRASCFEIIKRESESCLMQLKEQYRKYNDLRREHDAQIISMALESGIRLSPEQWSSLLYGDQRHKSNMQSIIDKLNATNAPFDRLVDQLAKTLAEEQDYVHLADTIVHFRRLVQFEQNIDEENTCQHSNIVMAVDSIILIVTKMITFISYIYDRTGSYSLYKNPMKNHFI</sequence>
<feature type="transmembrane region" description="Helical" evidence="4">
    <location>
        <begin position="303"/>
        <end position="325"/>
    </location>
</feature>
<comment type="catalytic activity">
    <reaction evidence="1">
        <text>S-ubiquitinyl-[E2 ubiquitin-conjugating enzyme]-L-cysteine + [acceptor protein]-L-lysine = [E2 ubiquitin-conjugating enzyme]-L-cysteine + N(6)-ubiquitinyl-[acceptor protein]-L-lysine.</text>
        <dbReference type="EC" id="2.3.2.27"/>
    </reaction>
</comment>
<dbReference type="RefSeq" id="XP_027203951.1">
    <property type="nucleotide sequence ID" value="XM_027348150.1"/>
</dbReference>
<keyword evidence="4" id="KW-1133">Transmembrane helix</keyword>
<dbReference type="EC" id="2.3.2.27" evidence="2"/>
<dbReference type="GO" id="GO:0003729">
    <property type="term" value="F:mRNA binding"/>
    <property type="evidence" value="ECO:0007669"/>
    <property type="project" value="TreeGrafter"/>
</dbReference>
<dbReference type="InterPro" id="IPR052249">
    <property type="entry name" value="Roquin_domain"/>
</dbReference>
<evidence type="ECO:0000259" key="5">
    <source>
        <dbReference type="Pfam" id="PF18386"/>
    </source>
</evidence>
<reference evidence="8" key="1">
    <citation type="submission" date="2025-08" db="UniProtKB">
        <authorList>
            <consortium name="RefSeq"/>
        </authorList>
    </citation>
    <scope>IDENTIFICATION</scope>
    <source>
        <strain evidence="8">Airmid</strain>
    </source>
</reference>
<dbReference type="GO" id="GO:0003725">
    <property type="term" value="F:double-stranded RNA binding"/>
    <property type="evidence" value="ECO:0007669"/>
    <property type="project" value="TreeGrafter"/>
</dbReference>
<dbReference type="GO" id="GO:0000209">
    <property type="term" value="P:protein polyubiquitination"/>
    <property type="evidence" value="ECO:0007669"/>
    <property type="project" value="TreeGrafter"/>
</dbReference>
<dbReference type="CTD" id="39818"/>
<dbReference type="GO" id="GO:0035613">
    <property type="term" value="F:RNA stem-loop binding"/>
    <property type="evidence" value="ECO:0007669"/>
    <property type="project" value="TreeGrafter"/>
</dbReference>
<dbReference type="GeneID" id="113797723"/>
<dbReference type="OrthoDB" id="10067217at2759"/>
<dbReference type="AlphaFoldDB" id="A0A6P6YGK5"/>
<evidence type="ECO:0000256" key="4">
    <source>
        <dbReference type="SAM" id="Phobius"/>
    </source>
</evidence>
<dbReference type="Proteomes" id="UP000515146">
    <property type="component" value="Unplaced"/>
</dbReference>
<dbReference type="GO" id="GO:0000288">
    <property type="term" value="P:nuclear-transcribed mRNA catabolic process, deadenylation-dependent decay"/>
    <property type="evidence" value="ECO:0007669"/>
    <property type="project" value="TreeGrafter"/>
</dbReference>
<name>A0A6P6YGK5_DERPT</name>
<dbReference type="InterPro" id="IPR048575">
    <property type="entry name" value="Roquin_1_2-like_ROQ"/>
</dbReference>
<dbReference type="Gene3D" id="1.20.120.1790">
    <property type="match status" value="1"/>
</dbReference>
<dbReference type="InterPro" id="IPR041523">
    <property type="entry name" value="ROQ_II"/>
</dbReference>
<feature type="domain" description="Roquin 1/2-like ROQ" evidence="6">
    <location>
        <begin position="105"/>
        <end position="192"/>
    </location>
</feature>
<dbReference type="GO" id="GO:0006511">
    <property type="term" value="P:ubiquitin-dependent protein catabolic process"/>
    <property type="evidence" value="ECO:0007669"/>
    <property type="project" value="TreeGrafter"/>
</dbReference>
<dbReference type="GO" id="GO:0061630">
    <property type="term" value="F:ubiquitin protein ligase activity"/>
    <property type="evidence" value="ECO:0007669"/>
    <property type="project" value="UniProtKB-EC"/>
</dbReference>
<dbReference type="GO" id="GO:0010494">
    <property type="term" value="C:cytoplasmic stress granule"/>
    <property type="evidence" value="ECO:0007669"/>
    <property type="project" value="TreeGrafter"/>
</dbReference>